<dbReference type="PANTHER" id="PTHR46558:SF11">
    <property type="entry name" value="HTH-TYPE TRANSCRIPTIONAL REGULATOR XRE"/>
    <property type="match status" value="1"/>
</dbReference>
<dbReference type="GO" id="GO:0003677">
    <property type="term" value="F:DNA binding"/>
    <property type="evidence" value="ECO:0007669"/>
    <property type="project" value="UniProtKB-KW"/>
</dbReference>
<gene>
    <name evidence="3" type="ORF">HMPREF9384_2103</name>
</gene>
<dbReference type="HOGENOM" id="CLU_066192_4_7_9"/>
<dbReference type="PROSITE" id="PS50943">
    <property type="entry name" value="HTH_CROC1"/>
    <property type="match status" value="1"/>
</dbReference>
<dbReference type="SMART" id="SM00530">
    <property type="entry name" value="HTH_XRE"/>
    <property type="match status" value="1"/>
</dbReference>
<dbReference type="PATRIC" id="fig|888812.3.peg.2072"/>
<keyword evidence="1" id="KW-0238">DNA-binding</keyword>
<protein>
    <submittedName>
        <fullName evidence="3">Cro/CI family transcriptional regulator</fullName>
    </submittedName>
</protein>
<dbReference type="RefSeq" id="WP_002913011.1">
    <property type="nucleotide sequence ID" value="NZ_GL872447.1"/>
</dbReference>
<dbReference type="EMBL" id="AEXZ01000011">
    <property type="protein sequence ID" value="EGD38106.1"/>
    <property type="molecule type" value="Genomic_DNA"/>
</dbReference>
<evidence type="ECO:0000313" key="4">
    <source>
        <dbReference type="Proteomes" id="UP000004562"/>
    </source>
</evidence>
<dbReference type="PANTHER" id="PTHR46558">
    <property type="entry name" value="TRACRIPTIONAL REGULATORY PROTEIN-RELATED-RELATED"/>
    <property type="match status" value="1"/>
</dbReference>
<accession>F0IW91</accession>
<feature type="domain" description="HTH cro/C1-type" evidence="2">
    <location>
        <begin position="4"/>
        <end position="58"/>
    </location>
</feature>
<organism evidence="3 4">
    <name type="scientific">Streptococcus sanguinis SK160</name>
    <dbReference type="NCBI Taxonomy" id="888812"/>
    <lineage>
        <taxon>Bacteria</taxon>
        <taxon>Bacillati</taxon>
        <taxon>Bacillota</taxon>
        <taxon>Bacilli</taxon>
        <taxon>Lactobacillales</taxon>
        <taxon>Streptococcaceae</taxon>
        <taxon>Streptococcus</taxon>
    </lineage>
</organism>
<evidence type="ECO:0000313" key="3">
    <source>
        <dbReference type="EMBL" id="EGD38106.1"/>
    </source>
</evidence>
<dbReference type="CDD" id="cd00093">
    <property type="entry name" value="HTH_XRE"/>
    <property type="match status" value="1"/>
</dbReference>
<dbReference type="InterPro" id="IPR010982">
    <property type="entry name" value="Lambda_DNA-bd_dom_sf"/>
</dbReference>
<comment type="caution">
    <text evidence="3">The sequence shown here is derived from an EMBL/GenBank/DDBJ whole genome shotgun (WGS) entry which is preliminary data.</text>
</comment>
<dbReference type="Proteomes" id="UP000004562">
    <property type="component" value="Unassembled WGS sequence"/>
</dbReference>
<name>F0IW91_STRSA</name>
<reference evidence="3 4" key="1">
    <citation type="submission" date="2011-02" db="EMBL/GenBank/DDBJ databases">
        <authorList>
            <person name="Muzny D."/>
            <person name="Qin X."/>
            <person name="Deng J."/>
            <person name="Jiang H."/>
            <person name="Liu Y."/>
            <person name="Qu J."/>
            <person name="Song X.-Z."/>
            <person name="Zhang L."/>
            <person name="Thornton R."/>
            <person name="Coyle M."/>
            <person name="Francisco L."/>
            <person name="Jackson L."/>
            <person name="Javaid M."/>
            <person name="Korchina V."/>
            <person name="Kovar C."/>
            <person name="Mata R."/>
            <person name="Mathew T."/>
            <person name="Ngo R."/>
            <person name="Nguyen L."/>
            <person name="Nguyen N."/>
            <person name="Okwuonu G."/>
            <person name="Ongeri F."/>
            <person name="Pham C."/>
            <person name="Simmons D."/>
            <person name="Wilczek-Boney K."/>
            <person name="Hale W."/>
            <person name="Jakkamsetti A."/>
            <person name="Pham P."/>
            <person name="Ruth R."/>
            <person name="San Lucas F."/>
            <person name="Warren J."/>
            <person name="Zhang J."/>
            <person name="Zhao Z."/>
            <person name="Zhou C."/>
            <person name="Zhu D."/>
            <person name="Lee S."/>
            <person name="Bess C."/>
            <person name="Blankenburg K."/>
            <person name="Forbes L."/>
            <person name="Fu Q."/>
            <person name="Gubbala S."/>
            <person name="Hirani K."/>
            <person name="Jayaseelan J.C."/>
            <person name="Lara F."/>
            <person name="Munidasa M."/>
            <person name="Palculict T."/>
            <person name="Patil S."/>
            <person name="Pu L.-L."/>
            <person name="Saada N."/>
            <person name="Tang L."/>
            <person name="Weissenberger G."/>
            <person name="Zhu Y."/>
            <person name="Hemphill L."/>
            <person name="Shang Y."/>
            <person name="Youmans B."/>
            <person name="Ayvaz T."/>
            <person name="Ross M."/>
            <person name="Santibanez J."/>
            <person name="Aqrawi P."/>
            <person name="Gross S."/>
            <person name="Joshi V."/>
            <person name="Fowler G."/>
            <person name="Nazareth L."/>
            <person name="Reid J."/>
            <person name="Worley K."/>
            <person name="Petrosino J."/>
            <person name="Highlander S."/>
            <person name="Gibbs R."/>
        </authorList>
    </citation>
    <scope>NUCLEOTIDE SEQUENCE [LARGE SCALE GENOMIC DNA]</scope>
    <source>
        <strain evidence="3 4">SK160</strain>
    </source>
</reference>
<dbReference type="Gene3D" id="1.10.260.40">
    <property type="entry name" value="lambda repressor-like DNA-binding domains"/>
    <property type="match status" value="1"/>
</dbReference>
<evidence type="ECO:0000256" key="1">
    <source>
        <dbReference type="ARBA" id="ARBA00023125"/>
    </source>
</evidence>
<dbReference type="SUPFAM" id="SSF47413">
    <property type="entry name" value="lambda repressor-like DNA-binding domains"/>
    <property type="match status" value="1"/>
</dbReference>
<evidence type="ECO:0000259" key="2">
    <source>
        <dbReference type="PROSITE" id="PS50943"/>
    </source>
</evidence>
<dbReference type="InterPro" id="IPR001387">
    <property type="entry name" value="Cro/C1-type_HTH"/>
</dbReference>
<dbReference type="AlphaFoldDB" id="F0IW91"/>
<dbReference type="Pfam" id="PF01381">
    <property type="entry name" value="HTH_3"/>
    <property type="match status" value="1"/>
</dbReference>
<sequence length="180" mass="21206">MNRIKEIRQKEGLSQQALAKKIGVSYRTIQNWENGVNQIKPDKAQQLANFFRVGVGYLLGYNDEEKEKQITKAKKAIIKEIQDLSDYAKTNDIAKQIDSIFQNEGLGEFFYNLKNVFFQIESKKEYSDAEKEALNRLDHEILAFIDMLFEKRLLIQKHLNDPRKNTEEHFRNWPTSHNIQ</sequence>
<proteinExistence type="predicted"/>